<dbReference type="NCBIfam" id="NF004005">
    <property type="entry name" value="PRK05476.2-3"/>
    <property type="match status" value="1"/>
</dbReference>
<feature type="binding site" evidence="5 6">
    <location>
        <position position="128"/>
    </location>
    <ligand>
        <name>substrate</name>
    </ligand>
</feature>
<sequence>MTESIIRDLGLADYDRKELDIAETEMPGLMALREEYGEAKPLAGARIAGSLHMTIQTAALIETLVALGADVRWASCNIYSTQDHAAAAIAATGVPVFAIKGETLAEYWSYTDQIFRFAEGTANMILDDGGDATMYVLLGARVEAGETGLIDTPTSEEEEALFAQIRRRLAEAPGWFTRQRDAIRGVSEETTTGVHRLYDLHRKGLLPFPAINVNDSVTKSKFDNKYGCKESLVDGIRRATDVMMAGKVAVVCGYGDVGKGSAASLAGAGARVKVTEVDPICALQAAMDGFEVVRLEDVVDSADIFISATGNKDVIRLEHMRAMKDMAIVGNIGHFDNEIQVAALRNHKWINVKDQVDLIEMPSGNRIILLSQGRLLNLGNATGHPSFVMSASFTNQVLAQIELWTKEGEYAPGVYILPKHLDEKVARLHLDRIGVRLSELSPEQADYIGVPAEGPFKSDLYRY</sequence>
<comment type="pathway">
    <text evidence="5 8">Amino-acid biosynthesis; L-homocysteine biosynthesis; L-homocysteine from S-adenosyl-L-homocysteine: step 1/1.</text>
</comment>
<keyword evidence="2 5" id="KW-0554">One-carbon metabolism</keyword>
<keyword evidence="12" id="KW-1185">Reference proteome</keyword>
<gene>
    <name evidence="5" type="primary">ahcY</name>
    <name evidence="11" type="ORF">DRW48_03555</name>
</gene>
<dbReference type="SUPFAM" id="SSF52283">
    <property type="entry name" value="Formate/glycerate dehydrogenase catalytic domain-like"/>
    <property type="match status" value="1"/>
</dbReference>
<dbReference type="RefSeq" id="WP_114075212.1">
    <property type="nucleotide sequence ID" value="NZ_CP030918.1"/>
</dbReference>
<dbReference type="EC" id="3.13.2.1" evidence="5"/>
<feature type="binding site" evidence="5">
    <location>
        <begin position="253"/>
        <end position="258"/>
    </location>
    <ligand>
        <name>NAD(+)</name>
        <dbReference type="ChEBI" id="CHEBI:57540"/>
    </ligand>
</feature>
<dbReference type="GO" id="GO:0006730">
    <property type="term" value="P:one-carbon metabolic process"/>
    <property type="evidence" value="ECO:0007669"/>
    <property type="project" value="UniProtKB-UniRule"/>
</dbReference>
<dbReference type="SMART" id="SM00997">
    <property type="entry name" value="AdoHcyase_NAD"/>
    <property type="match status" value="1"/>
</dbReference>
<feature type="binding site" evidence="5 7">
    <location>
        <position position="276"/>
    </location>
    <ligand>
        <name>NAD(+)</name>
        <dbReference type="ChEBI" id="CHEBI:57540"/>
    </ligand>
</feature>
<dbReference type="SUPFAM" id="SSF51735">
    <property type="entry name" value="NAD(P)-binding Rossmann-fold domains"/>
    <property type="match status" value="1"/>
</dbReference>
<feature type="binding site" evidence="5 6">
    <location>
        <position position="223"/>
    </location>
    <ligand>
        <name>substrate</name>
    </ligand>
</feature>
<feature type="binding site" evidence="5">
    <location>
        <position position="224"/>
    </location>
    <ligand>
        <name>NAD(+)</name>
        <dbReference type="ChEBI" id="CHEBI:57540"/>
    </ligand>
</feature>
<dbReference type="PANTHER" id="PTHR23420:SF0">
    <property type="entry name" value="ADENOSYLHOMOCYSTEINASE"/>
    <property type="match status" value="1"/>
</dbReference>
<dbReference type="SMART" id="SM00996">
    <property type="entry name" value="AdoHcyase"/>
    <property type="match status" value="1"/>
</dbReference>
<dbReference type="PANTHER" id="PTHR23420">
    <property type="entry name" value="ADENOSYLHOMOCYSTEINASE"/>
    <property type="match status" value="1"/>
</dbReference>
<dbReference type="Gene3D" id="3.40.50.1480">
    <property type="entry name" value="Adenosylhomocysteinase-like"/>
    <property type="match status" value="1"/>
</dbReference>
<dbReference type="PIRSF" id="PIRSF001109">
    <property type="entry name" value="Ad_hcy_hydrolase"/>
    <property type="match status" value="1"/>
</dbReference>
<organism evidence="11 12">
    <name type="scientific">Paracoccus suum</name>
    <dbReference type="NCBI Taxonomy" id="2259340"/>
    <lineage>
        <taxon>Bacteria</taxon>
        <taxon>Pseudomonadati</taxon>
        <taxon>Pseudomonadota</taxon>
        <taxon>Alphaproteobacteria</taxon>
        <taxon>Rhodobacterales</taxon>
        <taxon>Paracoccaceae</taxon>
        <taxon>Paracoccus</taxon>
    </lineage>
</organism>
<dbReference type="Pfam" id="PF05221">
    <property type="entry name" value="AdoHcyase"/>
    <property type="match status" value="1"/>
</dbReference>
<dbReference type="GO" id="GO:0004013">
    <property type="term" value="F:adenosylhomocysteinase activity"/>
    <property type="evidence" value="ECO:0007669"/>
    <property type="project" value="UniProtKB-UniRule"/>
</dbReference>
<feature type="binding site" evidence="5 7">
    <location>
        <position position="377"/>
    </location>
    <ligand>
        <name>NAD(+)</name>
        <dbReference type="ChEBI" id="CHEBI:57540"/>
    </ligand>
</feature>
<dbReference type="InterPro" id="IPR015878">
    <property type="entry name" value="Ado_hCys_hydrolase_NAD-bd"/>
</dbReference>
<dbReference type="InterPro" id="IPR042172">
    <property type="entry name" value="Adenosylhomocyst_ase-like_sf"/>
</dbReference>
<evidence type="ECO:0000256" key="4">
    <source>
        <dbReference type="ARBA" id="ARBA00023027"/>
    </source>
</evidence>
<dbReference type="GO" id="GO:0033353">
    <property type="term" value="P:S-adenosylmethionine cycle"/>
    <property type="evidence" value="ECO:0007669"/>
    <property type="project" value="TreeGrafter"/>
</dbReference>
<proteinExistence type="inferred from homology"/>
<dbReference type="Gene3D" id="3.40.50.720">
    <property type="entry name" value="NAD(P)-binding Rossmann-like Domain"/>
    <property type="match status" value="1"/>
</dbReference>
<evidence type="ECO:0000256" key="5">
    <source>
        <dbReference type="HAMAP-Rule" id="MF_00563"/>
    </source>
</evidence>
<dbReference type="Pfam" id="PF00670">
    <property type="entry name" value="AdoHcyase_NAD"/>
    <property type="match status" value="1"/>
</dbReference>
<feature type="binding site" evidence="5 6">
    <location>
        <position position="189"/>
    </location>
    <ligand>
        <name>substrate</name>
    </ligand>
</feature>
<name>A0A344PHN8_9RHOB</name>
<evidence type="ECO:0000256" key="3">
    <source>
        <dbReference type="ARBA" id="ARBA00022801"/>
    </source>
</evidence>
<feature type="binding site" evidence="5 7">
    <location>
        <begin position="332"/>
        <end position="334"/>
    </location>
    <ligand>
        <name>NAD(+)</name>
        <dbReference type="ChEBI" id="CHEBI:57540"/>
    </ligand>
</feature>
<evidence type="ECO:0000256" key="6">
    <source>
        <dbReference type="PIRSR" id="PIRSR001109-1"/>
    </source>
</evidence>
<keyword evidence="4 5" id="KW-0520">NAD</keyword>
<protein>
    <recommendedName>
        <fullName evidence="5">Adenosylhomocysteinase</fullName>
        <ecNumber evidence="5">3.13.2.1</ecNumber>
    </recommendedName>
    <alternativeName>
        <fullName evidence="5">S-adenosyl-L-homocysteine hydrolase</fullName>
        <shortName evidence="5">AdoHcyase</shortName>
    </alternativeName>
</protein>
<comment type="cofactor">
    <cofactor evidence="5 7 8">
        <name>NAD(+)</name>
        <dbReference type="ChEBI" id="CHEBI:57540"/>
    </cofactor>
    <text evidence="5 7 8">Binds 1 NAD(+) per subunit.</text>
</comment>
<reference evidence="12" key="1">
    <citation type="submission" date="2018-07" db="EMBL/GenBank/DDBJ databases">
        <title>Genome sequencing of Paracoccus sp. SC2-6.</title>
        <authorList>
            <person name="Heo J."/>
            <person name="Kim S.-J."/>
            <person name="Kwon S.-W."/>
        </authorList>
    </citation>
    <scope>NUCLEOTIDE SEQUENCE [LARGE SCALE GENOMIC DNA]</scope>
    <source>
        <strain evidence="12">SC2-6</strain>
    </source>
</reference>
<feature type="binding site" evidence="7">
    <location>
        <begin position="255"/>
        <end position="260"/>
    </location>
    <ligand>
        <name>NAD(+)</name>
        <dbReference type="ChEBI" id="CHEBI:57540"/>
    </ligand>
</feature>
<feature type="binding site" evidence="5">
    <location>
        <position position="311"/>
    </location>
    <ligand>
        <name>NAD(+)</name>
        <dbReference type="ChEBI" id="CHEBI:57540"/>
    </ligand>
</feature>
<dbReference type="OrthoDB" id="9802717at2"/>
<dbReference type="EMBL" id="CP030918">
    <property type="protein sequence ID" value="AXC48893.1"/>
    <property type="molecule type" value="Genomic_DNA"/>
</dbReference>
<feature type="binding site" evidence="7">
    <location>
        <position position="384"/>
    </location>
    <ligand>
        <name>NAD(+)</name>
        <dbReference type="ChEBI" id="CHEBI:57540"/>
    </ligand>
</feature>
<comment type="similarity">
    <text evidence="1 5 9">Belongs to the adenosylhomocysteinase family.</text>
</comment>
<dbReference type="CDD" id="cd00401">
    <property type="entry name" value="SAHH"/>
    <property type="match status" value="1"/>
</dbReference>
<dbReference type="GO" id="GO:0071269">
    <property type="term" value="P:L-homocysteine biosynthetic process"/>
    <property type="evidence" value="ECO:0007669"/>
    <property type="project" value="UniProtKB-UniRule"/>
</dbReference>
<evidence type="ECO:0000256" key="1">
    <source>
        <dbReference type="ARBA" id="ARBA00007122"/>
    </source>
</evidence>
<dbReference type="PROSITE" id="PS00738">
    <property type="entry name" value="ADOHCYASE_1"/>
    <property type="match status" value="1"/>
</dbReference>
<dbReference type="NCBIfam" id="TIGR00936">
    <property type="entry name" value="ahcY"/>
    <property type="match status" value="1"/>
</dbReference>
<dbReference type="Proteomes" id="UP000252023">
    <property type="component" value="Chromosome"/>
</dbReference>
<comment type="function">
    <text evidence="5">May play a key role in the regulation of the intracellular concentration of adenosylhomocysteine.</text>
</comment>
<feature type="binding site" evidence="5 7">
    <location>
        <begin position="190"/>
        <end position="192"/>
    </location>
    <ligand>
        <name>NAD(+)</name>
        <dbReference type="ChEBI" id="CHEBI:57540"/>
    </ligand>
</feature>
<evidence type="ECO:0000313" key="12">
    <source>
        <dbReference type="Proteomes" id="UP000252023"/>
    </source>
</evidence>
<dbReference type="KEGG" id="pars:DRW48_03555"/>
<comment type="catalytic activity">
    <reaction evidence="5 8">
        <text>S-adenosyl-L-homocysteine + H2O = L-homocysteine + adenosine</text>
        <dbReference type="Rhea" id="RHEA:21708"/>
        <dbReference type="ChEBI" id="CHEBI:15377"/>
        <dbReference type="ChEBI" id="CHEBI:16335"/>
        <dbReference type="ChEBI" id="CHEBI:57856"/>
        <dbReference type="ChEBI" id="CHEBI:58199"/>
        <dbReference type="EC" id="3.13.2.1"/>
    </reaction>
</comment>
<evidence type="ECO:0000256" key="8">
    <source>
        <dbReference type="RuleBase" id="RU000548"/>
    </source>
</evidence>
<dbReference type="HAMAP" id="MF_00563">
    <property type="entry name" value="AdoHcyase"/>
    <property type="match status" value="1"/>
</dbReference>
<feature type="domain" description="S-adenosyl-L-homocysteine hydrolase NAD binding" evidence="10">
    <location>
        <begin position="224"/>
        <end position="383"/>
    </location>
</feature>
<evidence type="ECO:0000256" key="2">
    <source>
        <dbReference type="ARBA" id="ARBA00022563"/>
    </source>
</evidence>
<evidence type="ECO:0000256" key="7">
    <source>
        <dbReference type="PIRSR" id="PIRSR001109-2"/>
    </source>
</evidence>
<accession>A0A344PHN8</accession>
<keyword evidence="5" id="KW-0963">Cytoplasm</keyword>
<keyword evidence="3 5" id="KW-0378">Hydrolase</keyword>
<evidence type="ECO:0000256" key="9">
    <source>
        <dbReference type="RuleBase" id="RU004166"/>
    </source>
</evidence>
<dbReference type="FunFam" id="3.40.50.720:FF:000004">
    <property type="entry name" value="Adenosylhomocysteinase"/>
    <property type="match status" value="1"/>
</dbReference>
<dbReference type="InterPro" id="IPR020082">
    <property type="entry name" value="S-Ado-L-homoCys_hydrolase_CS"/>
</dbReference>
<evidence type="ECO:0000313" key="11">
    <source>
        <dbReference type="EMBL" id="AXC48893.1"/>
    </source>
</evidence>
<dbReference type="PROSITE" id="PS00739">
    <property type="entry name" value="ADOHCYASE_2"/>
    <property type="match status" value="1"/>
</dbReference>
<feature type="binding site" evidence="5 6">
    <location>
        <position position="54"/>
    </location>
    <ligand>
        <name>substrate</name>
    </ligand>
</feature>
<dbReference type="InterPro" id="IPR000043">
    <property type="entry name" value="Adenosylhomocysteinase-like"/>
</dbReference>
<comment type="subcellular location">
    <subcellularLocation>
        <location evidence="5">Cytoplasm</location>
    </subcellularLocation>
</comment>
<dbReference type="UniPathway" id="UPA00314">
    <property type="reaction ID" value="UER00076"/>
</dbReference>
<dbReference type="AlphaFoldDB" id="A0A344PHN8"/>
<dbReference type="GO" id="GO:0005829">
    <property type="term" value="C:cytosol"/>
    <property type="evidence" value="ECO:0007669"/>
    <property type="project" value="TreeGrafter"/>
</dbReference>
<feature type="binding site" evidence="5 6">
    <location>
        <position position="219"/>
    </location>
    <ligand>
        <name>substrate</name>
    </ligand>
</feature>
<evidence type="ECO:0000259" key="10">
    <source>
        <dbReference type="SMART" id="SM00997"/>
    </source>
</evidence>
<dbReference type="InterPro" id="IPR036291">
    <property type="entry name" value="NAD(P)-bd_dom_sf"/>
</dbReference>